<accession>A0A3P8XMS9</accession>
<feature type="domain" description="RING-type" evidence="6">
    <location>
        <begin position="309"/>
        <end position="347"/>
    </location>
</feature>
<evidence type="ECO:0000313" key="9">
    <source>
        <dbReference type="Proteomes" id="UP000265140"/>
    </source>
</evidence>
<dbReference type="Gene3D" id="2.30.130.40">
    <property type="entry name" value="LON domain-like"/>
    <property type="match status" value="1"/>
</dbReference>
<reference evidence="8" key="2">
    <citation type="submission" date="2020-02" db="EMBL/GenBank/DDBJ databases">
        <title>Esox lucius (northern pike) genome, fEsoLuc1, primary haplotype.</title>
        <authorList>
            <person name="Myers G."/>
            <person name="Karagic N."/>
            <person name="Meyer A."/>
            <person name="Pippel M."/>
            <person name="Reichard M."/>
            <person name="Winkler S."/>
            <person name="Tracey A."/>
            <person name="Sims Y."/>
            <person name="Howe K."/>
            <person name="Rhie A."/>
            <person name="Formenti G."/>
            <person name="Durbin R."/>
            <person name="Fedrigo O."/>
            <person name="Jarvis E.D."/>
        </authorList>
    </citation>
    <scope>NUCLEOTIDE SEQUENCE [LARGE SCALE GENOMIC DNA]</scope>
</reference>
<feature type="compositionally biased region" description="Basic and acidic residues" evidence="5">
    <location>
        <begin position="232"/>
        <end position="247"/>
    </location>
</feature>
<evidence type="ECO:0000259" key="6">
    <source>
        <dbReference type="PROSITE" id="PS50089"/>
    </source>
</evidence>
<evidence type="ECO:0000256" key="4">
    <source>
        <dbReference type="PROSITE-ProRule" id="PRU00175"/>
    </source>
</evidence>
<dbReference type="GeneTree" id="ENSGT00440000033329"/>
<dbReference type="Gene3D" id="1.25.40.10">
    <property type="entry name" value="Tetratricopeptide repeat domain"/>
    <property type="match status" value="1"/>
</dbReference>
<gene>
    <name evidence="8" type="primary">LONRF1</name>
</gene>
<evidence type="ECO:0000313" key="8">
    <source>
        <dbReference type="Ensembl" id="ENSELUP00000004974.2"/>
    </source>
</evidence>
<dbReference type="GO" id="GO:0061630">
    <property type="term" value="F:ubiquitin protein ligase activity"/>
    <property type="evidence" value="ECO:0007669"/>
    <property type="project" value="TreeGrafter"/>
</dbReference>
<dbReference type="GO" id="GO:0005737">
    <property type="term" value="C:cytoplasm"/>
    <property type="evidence" value="ECO:0007669"/>
    <property type="project" value="UniProtKB-ARBA"/>
</dbReference>
<dbReference type="Gene3D" id="3.30.40.10">
    <property type="entry name" value="Zinc/RING finger domain, C3HC4 (zinc finger)"/>
    <property type="match status" value="2"/>
</dbReference>
<dbReference type="InterPro" id="IPR027370">
    <property type="entry name" value="Znf-RING_euk"/>
</dbReference>
<organism evidence="8 9">
    <name type="scientific">Esox lucius</name>
    <name type="common">Northern pike</name>
    <dbReference type="NCBI Taxonomy" id="8010"/>
    <lineage>
        <taxon>Eukaryota</taxon>
        <taxon>Metazoa</taxon>
        <taxon>Chordata</taxon>
        <taxon>Craniata</taxon>
        <taxon>Vertebrata</taxon>
        <taxon>Euteleostomi</taxon>
        <taxon>Actinopterygii</taxon>
        <taxon>Neopterygii</taxon>
        <taxon>Teleostei</taxon>
        <taxon>Protacanthopterygii</taxon>
        <taxon>Esociformes</taxon>
        <taxon>Esocidae</taxon>
        <taxon>Esox</taxon>
    </lineage>
</organism>
<evidence type="ECO:0000256" key="2">
    <source>
        <dbReference type="ARBA" id="ARBA00022771"/>
    </source>
</evidence>
<dbReference type="InterPro" id="IPR001841">
    <property type="entry name" value="Znf_RING"/>
</dbReference>
<dbReference type="OrthoDB" id="264917at2759"/>
<name>A0A3P8XMS9_ESOLU</name>
<dbReference type="InterPro" id="IPR046336">
    <property type="entry name" value="Lon_prtase_N_sf"/>
</dbReference>
<dbReference type="InterPro" id="IPR017907">
    <property type="entry name" value="Znf_RING_CS"/>
</dbReference>
<feature type="region of interest" description="Disordered" evidence="5">
    <location>
        <begin position="211"/>
        <end position="250"/>
    </location>
</feature>
<keyword evidence="1" id="KW-0479">Metal-binding</keyword>
<proteinExistence type="predicted"/>
<dbReference type="SUPFAM" id="SSF57850">
    <property type="entry name" value="RING/U-box"/>
    <property type="match status" value="2"/>
</dbReference>
<evidence type="ECO:0000256" key="1">
    <source>
        <dbReference type="ARBA" id="ARBA00022723"/>
    </source>
</evidence>
<dbReference type="SMART" id="SM00184">
    <property type="entry name" value="RING"/>
    <property type="match status" value="2"/>
</dbReference>
<dbReference type="Pfam" id="PF02190">
    <property type="entry name" value="LON_substr_bdg"/>
    <property type="match status" value="1"/>
</dbReference>
<evidence type="ECO:0000256" key="3">
    <source>
        <dbReference type="ARBA" id="ARBA00022833"/>
    </source>
</evidence>
<keyword evidence="2 4" id="KW-0863">Zinc-finger</keyword>
<dbReference type="CDD" id="cd16514">
    <property type="entry name" value="RING-HC_LONFs_rpt2"/>
    <property type="match status" value="1"/>
</dbReference>
<dbReference type="InParanoid" id="A0A3P8XMS9"/>
<dbReference type="PROSITE" id="PS00518">
    <property type="entry name" value="ZF_RING_1"/>
    <property type="match status" value="2"/>
</dbReference>
<dbReference type="SUPFAM" id="SSF88697">
    <property type="entry name" value="PUA domain-like"/>
    <property type="match status" value="1"/>
</dbReference>
<evidence type="ECO:0000256" key="5">
    <source>
        <dbReference type="SAM" id="MobiDB-lite"/>
    </source>
</evidence>
<dbReference type="InterPro" id="IPR011990">
    <property type="entry name" value="TPR-like_helical_dom_sf"/>
</dbReference>
<dbReference type="Proteomes" id="UP000265140">
    <property type="component" value="Chromosome 4"/>
</dbReference>
<dbReference type="SUPFAM" id="SSF48452">
    <property type="entry name" value="TPR-like"/>
    <property type="match status" value="1"/>
</dbReference>
<dbReference type="Pfam" id="PF13923">
    <property type="entry name" value="zf-C3HC4_2"/>
    <property type="match status" value="1"/>
</dbReference>
<feature type="domain" description="Lon N-terminal" evidence="7">
    <location>
        <begin position="388"/>
        <end position="655"/>
    </location>
</feature>
<dbReference type="AlphaFoldDB" id="A0A3P8XMS9"/>
<dbReference type="STRING" id="8010.ENSELUP00000004974"/>
<keyword evidence="3" id="KW-0862">Zinc</keyword>
<reference evidence="9" key="1">
    <citation type="journal article" date="2014" name="PLoS ONE">
        <title>The genome and linkage map of the northern pike (Esox lucius): conserved synteny revealed between the salmonid sister group and the Neoteleostei.</title>
        <authorList>
            <person name="Rondeau E.B."/>
            <person name="Minkley D.R."/>
            <person name="Leong J.S."/>
            <person name="Messmer A.M."/>
            <person name="Jantzen J.R."/>
            <person name="von Schalburg K.R."/>
            <person name="Lemon C."/>
            <person name="Bird N.H."/>
            <person name="Koop B.F."/>
        </authorList>
    </citation>
    <scope>NUCLEOTIDE SEQUENCE</scope>
</reference>
<dbReference type="SMART" id="SM00464">
    <property type="entry name" value="LON"/>
    <property type="match status" value="1"/>
</dbReference>
<reference evidence="8" key="4">
    <citation type="submission" date="2025-09" db="UniProtKB">
        <authorList>
            <consortium name="Ensembl"/>
        </authorList>
    </citation>
    <scope>IDENTIFICATION</scope>
</reference>
<dbReference type="PROSITE" id="PS51787">
    <property type="entry name" value="LON_N"/>
    <property type="match status" value="1"/>
</dbReference>
<sequence>MDLLECPICLFLMCEPATMSCGHSFCRRCLGNSLPSRCPACKERFKQKDTKNIKNNVLLFSVVEKCCPEETRMKCNILEKLKTSEYTEALRIVDEAIQLAPADVSLKLWRAEASVGLTRFSEALKDLEELCYLRPNWTEGFFRKGNVLLEMGFQTEALIQFHRCLKLQSDFSPAKSQIKKILEAEGMSVPEEVPRILQVVSEYIKEPCPPITSLSPAAPTHSQTHPQGCPRGPKEEEVDRRDSEAGSKVKHGTSTECCLSLCQAVSFLPTAEDDEEMMMMRKEDRQSRGSCSLDRGDSLSVLTVSDFECPLCIRLFYEPVTTPCGHTFCRTCLERSLDHNLRCPLCKQPLQEYFKNRKYNPTVLLQEIVSRLFPLQLAERKLVYEAEMAELSNLTKDIPIFVCTVAYPGVPCPLHIFEPRYRLMMRRCMETGTKKFGMCSYEHGKGFADYGCMLEIHSLELLPDGRSYVDTVGGSRFRVLKRGQRDGYHTADIEYLEDHKVEGLELEVLQCLHDSVYEQAQDWYTRLNTRIREQITRQYGPMPDKDSDIQYSVGLIYILSPTSMKKSRLCHCLLCSQLLTTVLPGVGGCCPFSSWTLPTRPLSCPWPPSKTDLDISALSWSTSHRARGQGTQGQGYYWGSDVYSDCALPTGQESP</sequence>
<dbReference type="OMA" id="HDTGTEC"/>
<dbReference type="Ensembl" id="ENSELUT00000011434.3">
    <property type="protein sequence ID" value="ENSELUP00000004974.2"/>
    <property type="gene ID" value="ENSELUG00000006070.3"/>
</dbReference>
<dbReference type="CDD" id="cd16513">
    <property type="entry name" value="RING-HC_LONFs_rpt1"/>
    <property type="match status" value="1"/>
</dbReference>
<dbReference type="InterPro" id="IPR013083">
    <property type="entry name" value="Znf_RING/FYVE/PHD"/>
</dbReference>
<dbReference type="PROSITE" id="PS50089">
    <property type="entry name" value="ZF_RING_2"/>
    <property type="match status" value="2"/>
</dbReference>
<dbReference type="PANTHER" id="PTHR23327:SF6">
    <property type="entry name" value="LON PEPTIDASE N-TERMINAL DOMAIN AND RING FINGER PROTEIN 1 ISOFORM X1"/>
    <property type="match status" value="1"/>
</dbReference>
<dbReference type="GO" id="GO:0008270">
    <property type="term" value="F:zinc ion binding"/>
    <property type="evidence" value="ECO:0007669"/>
    <property type="project" value="UniProtKB-KW"/>
</dbReference>
<reference evidence="8" key="3">
    <citation type="submission" date="2025-08" db="UniProtKB">
        <authorList>
            <consortium name="Ensembl"/>
        </authorList>
    </citation>
    <scope>IDENTIFICATION</scope>
</reference>
<protein>
    <recommendedName>
        <fullName evidence="10">LON peptidase N-terminal domain and ring finger 1</fullName>
    </recommendedName>
</protein>
<dbReference type="Pfam" id="PF13445">
    <property type="entry name" value="zf-RING_UBOX"/>
    <property type="match status" value="1"/>
</dbReference>
<evidence type="ECO:0008006" key="10">
    <source>
        <dbReference type="Google" id="ProtNLM"/>
    </source>
</evidence>
<keyword evidence="9" id="KW-1185">Reference proteome</keyword>
<feature type="domain" description="RING-type" evidence="6">
    <location>
        <begin position="6"/>
        <end position="42"/>
    </location>
</feature>
<dbReference type="InterPro" id="IPR003111">
    <property type="entry name" value="Lon_prtase_N"/>
</dbReference>
<dbReference type="InterPro" id="IPR015947">
    <property type="entry name" value="PUA-like_sf"/>
</dbReference>
<dbReference type="PANTHER" id="PTHR23327">
    <property type="entry name" value="RING FINGER PROTEIN 127"/>
    <property type="match status" value="1"/>
</dbReference>
<dbReference type="Bgee" id="ENSELUG00000006070">
    <property type="expression patterns" value="Expressed in bone element and 15 other cell types or tissues"/>
</dbReference>
<evidence type="ECO:0000259" key="7">
    <source>
        <dbReference type="PROSITE" id="PS51787"/>
    </source>
</evidence>
<feature type="compositionally biased region" description="Polar residues" evidence="5">
    <location>
        <begin position="212"/>
        <end position="226"/>
    </location>
</feature>